<dbReference type="EMBL" id="KZ819799">
    <property type="protein sequence ID" value="PWN52062.1"/>
    <property type="molecule type" value="Genomic_DNA"/>
</dbReference>
<evidence type="ECO:0000313" key="1">
    <source>
        <dbReference type="EMBL" id="PWN52062.1"/>
    </source>
</evidence>
<protein>
    <submittedName>
        <fullName evidence="1">Uncharacterized protein</fullName>
    </submittedName>
</protein>
<dbReference type="Proteomes" id="UP000245626">
    <property type="component" value="Unassembled WGS sequence"/>
</dbReference>
<reference evidence="1 2" key="1">
    <citation type="journal article" date="2018" name="Mol. Biol. Evol.">
        <title>Broad Genomic Sampling Reveals a Smut Pathogenic Ancestry of the Fungal Clade Ustilaginomycotina.</title>
        <authorList>
            <person name="Kijpornyongpan T."/>
            <person name="Mondo S.J."/>
            <person name="Barry K."/>
            <person name="Sandor L."/>
            <person name="Lee J."/>
            <person name="Lipzen A."/>
            <person name="Pangilinan J."/>
            <person name="LaButti K."/>
            <person name="Hainaut M."/>
            <person name="Henrissat B."/>
            <person name="Grigoriev I.V."/>
            <person name="Spatafora J.W."/>
            <person name="Aime M.C."/>
        </authorList>
    </citation>
    <scope>NUCLEOTIDE SEQUENCE [LARGE SCALE GENOMIC DNA]</scope>
    <source>
        <strain evidence="1 2">SA 807</strain>
    </source>
</reference>
<sequence>MPKAEAGSVKAVSNAIKARGLTKLRFYCQICSKACRDANGYKCHIESEAHMRQIDVLGSSGNVNSVIDNFSQEFQKGFVQLLSRRFGTKRIKANQVYQEYIAERHHLHMNATKWTTLTDFVKDLGRQGVVHVDESEQGWFISWIDNSPAALARQDALQKMERGKMDDEQRQRKMLREQIERAEKLKADESASGPKVEEGLNREEGGAPLKLGISLAGLKKTTETGSASGSEPSSSSTPSQTKEKVAGESTSKPVFKLGVNPLKSMSKPSSTSAAGPKPFGGNALKSASSDSDKKRSKPPSSMTMAEKIMMEEQERKKRKVESGGGGGGVGVGPRMQPGLKRSRF</sequence>
<accession>A0ACD0P217</accession>
<gene>
    <name evidence="1" type="ORF">IE53DRAFT_327380</name>
</gene>
<evidence type="ECO:0000313" key="2">
    <source>
        <dbReference type="Proteomes" id="UP000245626"/>
    </source>
</evidence>
<name>A0ACD0P217_9BASI</name>
<keyword evidence="2" id="KW-1185">Reference proteome</keyword>
<organism evidence="1 2">
    <name type="scientific">Violaceomyces palustris</name>
    <dbReference type="NCBI Taxonomy" id="1673888"/>
    <lineage>
        <taxon>Eukaryota</taxon>
        <taxon>Fungi</taxon>
        <taxon>Dikarya</taxon>
        <taxon>Basidiomycota</taxon>
        <taxon>Ustilaginomycotina</taxon>
        <taxon>Ustilaginomycetes</taxon>
        <taxon>Violaceomycetales</taxon>
        <taxon>Violaceomycetaceae</taxon>
        <taxon>Violaceomyces</taxon>
    </lineage>
</organism>
<proteinExistence type="predicted"/>